<feature type="region of interest" description="Disordered" evidence="1">
    <location>
        <begin position="1"/>
        <end position="93"/>
    </location>
</feature>
<accession>A0A2P8GS13</accession>
<organism evidence="3 5">
    <name type="scientific">Labedella gwakjiensis</name>
    <dbReference type="NCBI Taxonomy" id="390269"/>
    <lineage>
        <taxon>Bacteria</taxon>
        <taxon>Bacillati</taxon>
        <taxon>Actinomycetota</taxon>
        <taxon>Actinomycetes</taxon>
        <taxon>Micrococcales</taxon>
        <taxon>Microbacteriaceae</taxon>
        <taxon>Labedella</taxon>
    </lineage>
</organism>
<dbReference type="OrthoDB" id="3818356at2"/>
<dbReference type="EMBL" id="RZGY01000003">
    <property type="protein sequence ID" value="RUQ84276.1"/>
    <property type="molecule type" value="Genomic_DNA"/>
</dbReference>
<keyword evidence="6" id="KW-1185">Reference proteome</keyword>
<name>A0A2P8GS13_9MICO</name>
<dbReference type="Proteomes" id="UP000268291">
    <property type="component" value="Unassembled WGS sequence"/>
</dbReference>
<feature type="region of interest" description="Disordered" evidence="1">
    <location>
        <begin position="380"/>
        <end position="408"/>
    </location>
</feature>
<keyword evidence="2" id="KW-0472">Membrane</keyword>
<gene>
    <name evidence="3" type="ORF">CLV49_0361</name>
    <name evidence="4" type="ORF">ELQ93_15785</name>
</gene>
<feature type="compositionally biased region" description="Pro residues" evidence="1">
    <location>
        <begin position="1"/>
        <end position="25"/>
    </location>
</feature>
<keyword evidence="2" id="KW-0812">Transmembrane</keyword>
<evidence type="ECO:0000313" key="6">
    <source>
        <dbReference type="Proteomes" id="UP000268291"/>
    </source>
</evidence>
<dbReference type="AlphaFoldDB" id="A0A2P8GS13"/>
<proteinExistence type="predicted"/>
<feature type="transmembrane region" description="Helical" evidence="2">
    <location>
        <begin position="97"/>
        <end position="120"/>
    </location>
</feature>
<evidence type="ECO:0000313" key="3">
    <source>
        <dbReference type="EMBL" id="PSL36763.1"/>
    </source>
</evidence>
<sequence>MSNPPGPYPQGNPPYPNGQQPPYPQGQPQNPQQSAYGSGQQGPYPQNPQGPYQGAPSAQPTSAYPTQTYATTGQPTPTSPYAQTAPPAKKPRSRGRVIGWIAAAVVVLLLVAGGIVGSVVGTQANAPEREVEEYLNALIAGDAEDALAVSNAEAGDADVLLTDDVYGDTDDRISGYEVGEAEISGDTAEVPVEITQGDESYDATFTLEKAGKAFVVFDTWSLQAPELGVVTYSVSGPEDTAVTVSGVDTTGVAAADGAVALPALPGTYTVALAGESEYLAAEPLTVTVLGFGADAATSVNAAGEESTALTVTLTDAAVTAGEEAVEAYIDTCAASTDFRPEGCPFTAQGETPGYEYTNCVWTLDPRPTFTIGEYDDGEWPVSTDSSGSASLECDVRDPGSGATGTATAGPMGVDVGGAITAFGEDGATYAP</sequence>
<dbReference type="Proteomes" id="UP000241203">
    <property type="component" value="Unassembled WGS sequence"/>
</dbReference>
<reference evidence="3 5" key="1">
    <citation type="submission" date="2018-03" db="EMBL/GenBank/DDBJ databases">
        <title>Genomic Encyclopedia of Archaeal and Bacterial Type Strains, Phase II (KMG-II): from individual species to whole genera.</title>
        <authorList>
            <person name="Goeker M."/>
        </authorList>
    </citation>
    <scope>NUCLEOTIDE SEQUENCE [LARGE SCALE GENOMIC DNA]</scope>
    <source>
        <strain evidence="3 5">DSM 21548</strain>
    </source>
</reference>
<feature type="compositionally biased region" description="Low complexity" evidence="1">
    <location>
        <begin position="26"/>
        <end position="56"/>
    </location>
</feature>
<feature type="compositionally biased region" description="Polar residues" evidence="1">
    <location>
        <begin position="58"/>
        <end position="82"/>
    </location>
</feature>
<evidence type="ECO:0000313" key="5">
    <source>
        <dbReference type="Proteomes" id="UP000241203"/>
    </source>
</evidence>
<comment type="caution">
    <text evidence="3">The sequence shown here is derived from an EMBL/GenBank/DDBJ whole genome shotgun (WGS) entry which is preliminary data.</text>
</comment>
<dbReference type="RefSeq" id="WP_106562004.1">
    <property type="nucleotide sequence ID" value="NZ_PYAU01000001.1"/>
</dbReference>
<evidence type="ECO:0000313" key="4">
    <source>
        <dbReference type="EMBL" id="RUQ84276.1"/>
    </source>
</evidence>
<evidence type="ECO:0000256" key="2">
    <source>
        <dbReference type="SAM" id="Phobius"/>
    </source>
</evidence>
<protein>
    <submittedName>
        <fullName evidence="3">Uncharacterized protein</fullName>
    </submittedName>
</protein>
<dbReference type="EMBL" id="PYAU01000001">
    <property type="protein sequence ID" value="PSL36763.1"/>
    <property type="molecule type" value="Genomic_DNA"/>
</dbReference>
<evidence type="ECO:0000256" key="1">
    <source>
        <dbReference type="SAM" id="MobiDB-lite"/>
    </source>
</evidence>
<reference evidence="4 6" key="2">
    <citation type="submission" date="2018-12" db="EMBL/GenBank/DDBJ databases">
        <authorList>
            <person name="hu s."/>
            <person name="Xu Y."/>
            <person name="Xu B."/>
            <person name="Li F."/>
        </authorList>
    </citation>
    <scope>NUCLEOTIDE SEQUENCE [LARGE SCALE GENOMIC DNA]</scope>
    <source>
        <strain evidence="4 6">KSW2-17</strain>
    </source>
</reference>
<keyword evidence="2" id="KW-1133">Transmembrane helix</keyword>